<keyword evidence="3" id="KW-1185">Reference proteome</keyword>
<evidence type="ECO:0000256" key="1">
    <source>
        <dbReference type="SAM" id="MobiDB-lite"/>
    </source>
</evidence>
<feature type="compositionally biased region" description="Basic residues" evidence="1">
    <location>
        <begin position="423"/>
        <end position="439"/>
    </location>
</feature>
<evidence type="ECO:0000313" key="2">
    <source>
        <dbReference type="EMBL" id="KAJ7095687.1"/>
    </source>
</evidence>
<gene>
    <name evidence="2" type="ORF">B0H15DRAFT_798187</name>
</gene>
<dbReference type="AlphaFoldDB" id="A0AAD6UCP6"/>
<proteinExistence type="predicted"/>
<feature type="compositionally biased region" description="Polar residues" evidence="1">
    <location>
        <begin position="468"/>
        <end position="486"/>
    </location>
</feature>
<reference evidence="2" key="1">
    <citation type="submission" date="2023-03" db="EMBL/GenBank/DDBJ databases">
        <title>Massive genome expansion in bonnet fungi (Mycena s.s.) driven by repeated elements and novel gene families across ecological guilds.</title>
        <authorList>
            <consortium name="Lawrence Berkeley National Laboratory"/>
            <person name="Harder C.B."/>
            <person name="Miyauchi S."/>
            <person name="Viragh M."/>
            <person name="Kuo A."/>
            <person name="Thoen E."/>
            <person name="Andreopoulos B."/>
            <person name="Lu D."/>
            <person name="Skrede I."/>
            <person name="Drula E."/>
            <person name="Henrissat B."/>
            <person name="Morin E."/>
            <person name="Kohler A."/>
            <person name="Barry K."/>
            <person name="LaButti K."/>
            <person name="Morin E."/>
            <person name="Salamov A."/>
            <person name="Lipzen A."/>
            <person name="Mereny Z."/>
            <person name="Hegedus B."/>
            <person name="Baldrian P."/>
            <person name="Stursova M."/>
            <person name="Weitz H."/>
            <person name="Taylor A."/>
            <person name="Grigoriev I.V."/>
            <person name="Nagy L.G."/>
            <person name="Martin F."/>
            <person name="Kauserud H."/>
        </authorList>
    </citation>
    <scope>NUCLEOTIDE SEQUENCE</scope>
    <source>
        <strain evidence="2">CBHHK173m</strain>
    </source>
</reference>
<evidence type="ECO:0000313" key="3">
    <source>
        <dbReference type="Proteomes" id="UP001222325"/>
    </source>
</evidence>
<protein>
    <submittedName>
        <fullName evidence="2">Uncharacterized protein</fullName>
    </submittedName>
</protein>
<comment type="caution">
    <text evidence="2">The sequence shown here is derived from an EMBL/GenBank/DDBJ whole genome shotgun (WGS) entry which is preliminary data.</text>
</comment>
<sequence>MGGIARLRRSYVARRPLIDPTVRLRQKSAPSRLRNSQYGAWFVLDEVQNNRCGGVYAPDRSQPRKRNLFTYLNEFAASIPREEKQRVNRVDPGICGELACRRYSCFSARLIPGSPLVYKYSRASGSPSLNHPPPSLASLHHWLRGAPQRLCHVGAAASHALGALTAVVGIGVGGDVSEPLNMAGALDAGISAGAPRDWGALFLMLILQFPSTSSSLTQHISALERSYNKAHRHFLSPSTPIQWPSPAPDRLHLRRSIGLAWVLLCFNSTWQVTLTLFKVCYYAPYFSAERPKRLPLLWPYTTLDSLGNPVLVHYTSWIMYKLGTRTVNGPLLKVRWTDFGSSSPCSDKVKPLDFELEQGLELRCVREDFEQLPVEDLPVCGYLSVKMKEHRPQRRLGRSCPEFFAQLRITRHFKSSQAQTRKQTQRFRAHALRRRKTSRRLPSPNKSARGAAAASSVLAAAAKPLPDSCSNPPSSTTSARTGTPQNGPFRRFPLSSVPSSSAVWGTLRGFAEGGRVRGRSRAIRRRCNRRISTERDTAALRTFADRAGARTIPRGLSRPRLDAAATRAIRAEDRPGARLVTIAPRLLCARSRRAARLGPACATRHRCASSAYAGESGGGVRPAPDAVSASSSWDFSASAARARAARTVPRDSTPLHVRVRPSRRPWDFGVGGADAALARSGGAQRAAPHAGCPEPVGSRRLRSKRVRRYVVASALSAGSEEGRAGAGVGGSAGRERRRHGVRKAQVEVGTARTSHGAGTGCT</sequence>
<feature type="region of interest" description="Disordered" evidence="1">
    <location>
        <begin position="414"/>
        <end position="499"/>
    </location>
</feature>
<feature type="region of interest" description="Disordered" evidence="1">
    <location>
        <begin position="720"/>
        <end position="762"/>
    </location>
</feature>
<dbReference type="EMBL" id="JARJCN010000012">
    <property type="protein sequence ID" value="KAJ7095687.1"/>
    <property type="molecule type" value="Genomic_DNA"/>
</dbReference>
<organism evidence="2 3">
    <name type="scientific">Mycena belliarum</name>
    <dbReference type="NCBI Taxonomy" id="1033014"/>
    <lineage>
        <taxon>Eukaryota</taxon>
        <taxon>Fungi</taxon>
        <taxon>Dikarya</taxon>
        <taxon>Basidiomycota</taxon>
        <taxon>Agaricomycotina</taxon>
        <taxon>Agaricomycetes</taxon>
        <taxon>Agaricomycetidae</taxon>
        <taxon>Agaricales</taxon>
        <taxon>Marasmiineae</taxon>
        <taxon>Mycenaceae</taxon>
        <taxon>Mycena</taxon>
    </lineage>
</organism>
<name>A0AAD6UCP6_9AGAR</name>
<accession>A0AAD6UCP6</accession>
<dbReference type="Proteomes" id="UP001222325">
    <property type="component" value="Unassembled WGS sequence"/>
</dbReference>
<feature type="compositionally biased region" description="Low complexity" evidence="1">
    <location>
        <begin position="447"/>
        <end position="462"/>
    </location>
</feature>